<comment type="caution">
    <text evidence="9">The sequence shown here is derived from an EMBL/GenBank/DDBJ whole genome shotgun (WGS) entry which is preliminary data.</text>
</comment>
<dbReference type="NCBIfam" id="NF001750">
    <property type="entry name" value="PRK00476.1"/>
    <property type="match status" value="1"/>
</dbReference>
<comment type="subcellular location">
    <subcellularLocation>
        <location evidence="7">Cytoplasm</location>
    </subcellularLocation>
</comment>
<feature type="binding site" evidence="7">
    <location>
        <position position="221"/>
    </location>
    <ligand>
        <name>L-aspartate</name>
        <dbReference type="ChEBI" id="CHEBI:29991"/>
    </ligand>
</feature>
<feature type="region of interest" description="Aspartate" evidence="7">
    <location>
        <begin position="199"/>
        <end position="202"/>
    </location>
</feature>
<evidence type="ECO:0000256" key="2">
    <source>
        <dbReference type="ARBA" id="ARBA00022598"/>
    </source>
</evidence>
<evidence type="ECO:0000256" key="7">
    <source>
        <dbReference type="HAMAP-Rule" id="MF_00044"/>
    </source>
</evidence>
<dbReference type="SUPFAM" id="SSF55681">
    <property type="entry name" value="Class II aaRS and biotin synthetases"/>
    <property type="match status" value="1"/>
</dbReference>
<proteinExistence type="inferred from homology"/>
<dbReference type="GO" id="GO:0005524">
    <property type="term" value="F:ATP binding"/>
    <property type="evidence" value="ECO:0007669"/>
    <property type="project" value="UniProtKB-UniRule"/>
</dbReference>
<comment type="function">
    <text evidence="7">Aspartyl-tRNA synthetase with relaxed tRNA specificity since it is able to aspartylate not only its cognate tRNA(Asp) but also tRNA(Asn). Reaction proceeds in two steps: L-aspartate is first activated by ATP to form Asp-AMP and then transferred to the acceptor end of tRNA(Asp/Asn).</text>
</comment>
<dbReference type="GO" id="GO:0050560">
    <property type="term" value="F:aspartate-tRNA(Asn) ligase activity"/>
    <property type="evidence" value="ECO:0007669"/>
    <property type="project" value="UniProtKB-EC"/>
</dbReference>
<dbReference type="Gene3D" id="2.40.50.140">
    <property type="entry name" value="Nucleic acid-binding proteins"/>
    <property type="match status" value="1"/>
</dbReference>
<comment type="similarity">
    <text evidence="1 7">Belongs to the class-II aminoacyl-tRNA synthetase family. Type 1 subfamily.</text>
</comment>
<evidence type="ECO:0000256" key="5">
    <source>
        <dbReference type="ARBA" id="ARBA00022917"/>
    </source>
</evidence>
<evidence type="ECO:0000259" key="8">
    <source>
        <dbReference type="PROSITE" id="PS50862"/>
    </source>
</evidence>
<dbReference type="InterPro" id="IPR004364">
    <property type="entry name" value="Aa-tRNA-synt_II"/>
</dbReference>
<dbReference type="Pfam" id="PF02938">
    <property type="entry name" value="GAD"/>
    <property type="match status" value="1"/>
</dbReference>
<dbReference type="Pfam" id="PF00152">
    <property type="entry name" value="tRNA-synt_2"/>
    <property type="match status" value="1"/>
</dbReference>
<feature type="binding site" evidence="7">
    <location>
        <begin position="221"/>
        <end position="223"/>
    </location>
    <ligand>
        <name>ATP</name>
        <dbReference type="ChEBI" id="CHEBI:30616"/>
    </ligand>
</feature>
<accession>K2AVR1</accession>
<dbReference type="EMBL" id="AMFJ01021660">
    <property type="protein sequence ID" value="EKD65952.1"/>
    <property type="molecule type" value="Genomic_DNA"/>
</dbReference>
<dbReference type="InterPro" id="IPR047089">
    <property type="entry name" value="Asp-tRNA-ligase_1_N"/>
</dbReference>
<dbReference type="InterPro" id="IPR004115">
    <property type="entry name" value="GAD-like_sf"/>
</dbReference>
<dbReference type="CDD" id="cd04317">
    <property type="entry name" value="EcAspRS_like_N"/>
    <property type="match status" value="1"/>
</dbReference>
<dbReference type="InterPro" id="IPR006195">
    <property type="entry name" value="aa-tRNA-synth_II"/>
</dbReference>
<evidence type="ECO:0000256" key="4">
    <source>
        <dbReference type="ARBA" id="ARBA00022840"/>
    </source>
</evidence>
<name>K2AVR1_9BACT</name>
<feature type="binding site" evidence="7">
    <location>
        <position position="490"/>
    </location>
    <ligand>
        <name>L-aspartate</name>
        <dbReference type="ChEBI" id="CHEBI:29991"/>
    </ligand>
</feature>
<dbReference type="InterPro" id="IPR002312">
    <property type="entry name" value="Asp/Asn-tRNA-synth_IIb"/>
</dbReference>
<organism evidence="9">
    <name type="scientific">uncultured bacterium</name>
    <name type="common">gcode 4</name>
    <dbReference type="NCBI Taxonomy" id="1234023"/>
    <lineage>
        <taxon>Bacteria</taxon>
        <taxon>environmental samples</taxon>
    </lineage>
</organism>
<evidence type="ECO:0000313" key="9">
    <source>
        <dbReference type="EMBL" id="EKD65952.1"/>
    </source>
</evidence>
<dbReference type="PANTHER" id="PTHR22594">
    <property type="entry name" value="ASPARTYL/LYSYL-TRNA SYNTHETASE"/>
    <property type="match status" value="1"/>
</dbReference>
<keyword evidence="4 7" id="KW-0067">ATP-binding</keyword>
<feature type="binding site" evidence="7">
    <location>
        <position position="449"/>
    </location>
    <ligand>
        <name>L-aspartate</name>
        <dbReference type="ChEBI" id="CHEBI:29991"/>
    </ligand>
</feature>
<dbReference type="InterPro" id="IPR012340">
    <property type="entry name" value="NA-bd_OB-fold"/>
</dbReference>
<keyword evidence="7" id="KW-0963">Cytoplasm</keyword>
<gene>
    <name evidence="7" type="primary">aspS</name>
    <name evidence="9" type="ORF">ACD_49C00074G0029</name>
</gene>
<feature type="binding site" evidence="7">
    <location>
        <position position="175"/>
    </location>
    <ligand>
        <name>L-aspartate</name>
        <dbReference type="ChEBI" id="CHEBI:29991"/>
    </ligand>
</feature>
<dbReference type="AlphaFoldDB" id="K2AVR1"/>
<evidence type="ECO:0000256" key="1">
    <source>
        <dbReference type="ARBA" id="ARBA00006303"/>
    </source>
</evidence>
<feature type="domain" description="Aminoacyl-transfer RNA synthetases class-II family profile" evidence="8">
    <location>
        <begin position="145"/>
        <end position="569"/>
    </location>
</feature>
<dbReference type="Gene3D" id="3.30.1360.30">
    <property type="entry name" value="GAD-like domain"/>
    <property type="match status" value="1"/>
</dbReference>
<dbReference type="GO" id="GO:0003676">
    <property type="term" value="F:nucleic acid binding"/>
    <property type="evidence" value="ECO:0007669"/>
    <property type="project" value="InterPro"/>
</dbReference>
<dbReference type="InterPro" id="IPR029351">
    <property type="entry name" value="GAD_dom"/>
</dbReference>
<dbReference type="PROSITE" id="PS50862">
    <property type="entry name" value="AA_TRNA_LIGASE_II"/>
    <property type="match status" value="1"/>
</dbReference>
<comment type="subunit">
    <text evidence="7">Homodimer.</text>
</comment>
<comment type="caution">
    <text evidence="7">Lacks conserved residue(s) required for the propagation of feature annotation.</text>
</comment>
<dbReference type="SUPFAM" id="SSF50249">
    <property type="entry name" value="Nucleic acid-binding proteins"/>
    <property type="match status" value="1"/>
</dbReference>
<keyword evidence="5 7" id="KW-0648">Protein biosynthesis</keyword>
<dbReference type="GO" id="GO:0006422">
    <property type="term" value="P:aspartyl-tRNA aminoacylation"/>
    <property type="evidence" value="ECO:0007669"/>
    <property type="project" value="UniProtKB-UniRule"/>
</dbReference>
<keyword evidence="6 7" id="KW-0030">Aminoacyl-tRNA synthetase</keyword>
<dbReference type="InterPro" id="IPR045864">
    <property type="entry name" value="aa-tRNA-synth_II/BPL/LPL"/>
</dbReference>
<keyword evidence="3 7" id="KW-0547">Nucleotide-binding</keyword>
<feature type="binding site" evidence="7">
    <location>
        <position position="483"/>
    </location>
    <ligand>
        <name>ATP</name>
        <dbReference type="ChEBI" id="CHEBI:30616"/>
    </ligand>
</feature>
<dbReference type="GO" id="GO:0004815">
    <property type="term" value="F:aspartate-tRNA ligase activity"/>
    <property type="evidence" value="ECO:0007669"/>
    <property type="project" value="UniProtKB-UniRule"/>
</dbReference>
<dbReference type="GO" id="GO:0005737">
    <property type="term" value="C:cytoplasm"/>
    <property type="evidence" value="ECO:0007669"/>
    <property type="project" value="UniProtKB-SubCell"/>
</dbReference>
<dbReference type="InterPro" id="IPR004365">
    <property type="entry name" value="NA-bd_OB_tRNA"/>
</dbReference>
<evidence type="ECO:0000256" key="6">
    <source>
        <dbReference type="ARBA" id="ARBA00023146"/>
    </source>
</evidence>
<dbReference type="Pfam" id="PF01336">
    <property type="entry name" value="tRNA_anti-codon"/>
    <property type="match status" value="1"/>
</dbReference>
<protein>
    <recommendedName>
        <fullName evidence="7">Aspartate--tRNA(Asp/Asn) ligase</fullName>
        <ecNumber evidence="7">6.1.1.23</ecNumber>
    </recommendedName>
    <alternativeName>
        <fullName evidence="7">Aspartyl-tRNA synthetase</fullName>
        <shortName evidence="7">AspRS</shortName>
    </alternativeName>
    <alternativeName>
        <fullName evidence="7">Non-discriminating aspartyl-tRNA synthetase</fullName>
        <shortName evidence="7">ND-AspRS</shortName>
    </alternativeName>
</protein>
<keyword evidence="2 7" id="KW-0436">Ligase</keyword>
<evidence type="ECO:0000256" key="3">
    <source>
        <dbReference type="ARBA" id="ARBA00022741"/>
    </source>
</evidence>
<dbReference type="Gene3D" id="3.30.930.10">
    <property type="entry name" value="Bira Bifunctional Protein, Domain 2"/>
    <property type="match status" value="1"/>
</dbReference>
<feature type="site" description="Important for tRNA non-discrimination" evidence="7">
    <location>
        <position position="83"/>
    </location>
</feature>
<dbReference type="PANTHER" id="PTHR22594:SF5">
    <property type="entry name" value="ASPARTATE--TRNA LIGASE, MITOCHONDRIAL"/>
    <property type="match status" value="1"/>
</dbReference>
<dbReference type="EC" id="6.1.1.23" evidence="7"/>
<dbReference type="PRINTS" id="PR01042">
    <property type="entry name" value="TRNASYNTHASP"/>
</dbReference>
<reference evidence="9" key="1">
    <citation type="journal article" date="2012" name="Science">
        <title>Fermentation, hydrogen, and sulfur metabolism in multiple uncultivated bacterial phyla.</title>
        <authorList>
            <person name="Wrighton K.C."/>
            <person name="Thomas B.C."/>
            <person name="Sharon I."/>
            <person name="Miller C.S."/>
            <person name="Castelle C.J."/>
            <person name="VerBerkmoes N.C."/>
            <person name="Wilkins M.J."/>
            <person name="Hettich R.L."/>
            <person name="Lipton M.S."/>
            <person name="Williams K.H."/>
            <person name="Long P.E."/>
            <person name="Banfield J.F."/>
        </authorList>
    </citation>
    <scope>NUCLEOTIDE SEQUENCE [LARGE SCALE GENOMIC DNA]</scope>
</reference>
<dbReference type="InterPro" id="IPR004524">
    <property type="entry name" value="Asp-tRNA-ligase_1"/>
</dbReference>
<sequence length="595" mass="69248">MYRTHTCGALNKSNIGQEITLSGWVANRRDHGGIIFIDLRDKYGITQTVFDPEDDKEAWEIANTFRSEFVVKLTGIVRARPEGQTNDKLPTWEIEVIIKKSEILSKSKTPPFEINDFSEANEEIRFKHRYLDIRRKKVLSTIEFRAAINQFTRNWFIENWFLEVQTPIFTASSPEWARDYLIPSRLHPGKFYALPQAPQQYKQLLMVGWVDKYFQIAPCFRDEDPRADRHSCEFYQIDAELSFVEQEDIFAILESYYADAITALSPDKKIRTKKFPRLTYREAVDKYGSDKPDVRFDMHFEDFSSDFADSGFSVFKSAVDWGGVVKAMKLDQKIMTRSEIDEITAVAQTAGAKWLAYIIYEQEGPRSPILKFFSEAEIKALEEKLNPKVWDMIFFGAGDYKTVTKVLGTVRSTLRDKYDLVDKDEISFAFITDFPMYSMNDEWKLDFEHNPFSMPYGGAEGLANPNKLEIYWMQYDVACNWFEVTSGSIRNHDPELLVKAFEIIWKWEKEVKERFWAIYNALQYGAPPHGGFAIWIDRLIMILKNEESVREVFAFPKSGKAEDTMMNAPSYIDEVQLKELGIDLREEVKEELGLN</sequence>
<comment type="catalytic activity">
    <reaction evidence="7">
        <text>tRNA(Asx) + L-aspartate + ATP = L-aspartyl-tRNA(Asx) + AMP + diphosphate</text>
        <dbReference type="Rhea" id="RHEA:18349"/>
        <dbReference type="Rhea" id="RHEA-COMP:9710"/>
        <dbReference type="Rhea" id="RHEA-COMP:9711"/>
        <dbReference type="ChEBI" id="CHEBI:29991"/>
        <dbReference type="ChEBI" id="CHEBI:30616"/>
        <dbReference type="ChEBI" id="CHEBI:33019"/>
        <dbReference type="ChEBI" id="CHEBI:78442"/>
        <dbReference type="ChEBI" id="CHEBI:78516"/>
        <dbReference type="ChEBI" id="CHEBI:456215"/>
        <dbReference type="EC" id="6.1.1.23"/>
    </reaction>
</comment>
<dbReference type="HAMAP" id="MF_00044">
    <property type="entry name" value="Asp_tRNA_synth_type1"/>
    <property type="match status" value="1"/>
</dbReference>
<dbReference type="SUPFAM" id="SSF55261">
    <property type="entry name" value="GAD domain-like"/>
    <property type="match status" value="1"/>
</dbReference>
<feature type="site" description="Important for tRNA non-discrimination" evidence="7">
    <location>
        <position position="31"/>
    </location>
</feature>
<dbReference type="NCBIfam" id="TIGR00459">
    <property type="entry name" value="aspS_bact"/>
    <property type="match status" value="1"/>
</dbReference>